<protein>
    <submittedName>
        <fullName evidence="1">T9SS type A sorting domain-containing protein</fullName>
    </submittedName>
</protein>
<organism evidence="1 2">
    <name type="scientific">Flavobacterium jumunjinense</name>
    <dbReference type="NCBI Taxonomy" id="998845"/>
    <lineage>
        <taxon>Bacteria</taxon>
        <taxon>Pseudomonadati</taxon>
        <taxon>Bacteroidota</taxon>
        <taxon>Flavobacteriia</taxon>
        <taxon>Flavobacteriales</taxon>
        <taxon>Flavobacteriaceae</taxon>
        <taxon>Flavobacterium</taxon>
    </lineage>
</organism>
<name>A0ABV5GJI3_9FLAO</name>
<dbReference type="EMBL" id="JBHMEY010000007">
    <property type="protein sequence ID" value="MFB9095532.1"/>
    <property type="molecule type" value="Genomic_DNA"/>
</dbReference>
<accession>A0ABV5GJI3</accession>
<sequence length="75" mass="8373">MKTSYLDLIIALFFLCNSCSTSDLDEESSAKNNHLLTAKQSAAFYDNLGRSIIRKEMTNGVNNYNIDLSNYNSGI</sequence>
<comment type="caution">
    <text evidence="1">The sequence shown here is derived from an EMBL/GenBank/DDBJ whole genome shotgun (WGS) entry which is preliminary data.</text>
</comment>
<dbReference type="Proteomes" id="UP001589607">
    <property type="component" value="Unassembled WGS sequence"/>
</dbReference>
<reference evidence="1 2" key="1">
    <citation type="submission" date="2024-09" db="EMBL/GenBank/DDBJ databases">
        <authorList>
            <person name="Sun Q."/>
            <person name="Mori K."/>
        </authorList>
    </citation>
    <scope>NUCLEOTIDE SEQUENCE [LARGE SCALE GENOMIC DNA]</scope>
    <source>
        <strain evidence="1 2">CECT 7955</strain>
    </source>
</reference>
<keyword evidence="2" id="KW-1185">Reference proteome</keyword>
<evidence type="ECO:0000313" key="2">
    <source>
        <dbReference type="Proteomes" id="UP001589607"/>
    </source>
</evidence>
<proteinExistence type="predicted"/>
<evidence type="ECO:0000313" key="1">
    <source>
        <dbReference type="EMBL" id="MFB9095532.1"/>
    </source>
</evidence>
<gene>
    <name evidence="1" type="ORF">ACFFVF_03310</name>
</gene>
<dbReference type="RefSeq" id="WP_236454108.1">
    <property type="nucleotide sequence ID" value="NZ_CBCSGE010000020.1"/>
</dbReference>